<feature type="transmembrane region" description="Helical" evidence="6">
    <location>
        <begin position="65"/>
        <end position="93"/>
    </location>
</feature>
<feature type="transmembrane region" description="Helical" evidence="6">
    <location>
        <begin position="105"/>
        <end position="124"/>
    </location>
</feature>
<comment type="subcellular location">
    <subcellularLocation>
        <location evidence="1">Membrane</location>
        <topology evidence="1">Multi-pass membrane protein</topology>
    </subcellularLocation>
</comment>
<dbReference type="InterPro" id="IPR024002">
    <property type="entry name" value="For/NO2_transpt_CS"/>
</dbReference>
<dbReference type="Pfam" id="PF01226">
    <property type="entry name" value="Form_Nir_trans"/>
    <property type="match status" value="1"/>
</dbReference>
<feature type="transmembrane region" description="Helical" evidence="6">
    <location>
        <begin position="28"/>
        <end position="53"/>
    </location>
</feature>
<keyword evidence="3 6" id="KW-1133">Transmembrane helix</keyword>
<dbReference type="PANTHER" id="PTHR30520">
    <property type="entry name" value="FORMATE TRANSPORTER-RELATED"/>
    <property type="match status" value="1"/>
</dbReference>
<keyword evidence="8" id="KW-1185">Reference proteome</keyword>
<dbReference type="PROSITE" id="PS01006">
    <property type="entry name" value="FORMATE_NITRITE_TP_2"/>
    <property type="match status" value="1"/>
</dbReference>
<feature type="transmembrane region" description="Helical" evidence="6">
    <location>
        <begin position="184"/>
        <end position="209"/>
    </location>
</feature>
<dbReference type="GO" id="GO:0015499">
    <property type="term" value="F:formate transmembrane transporter activity"/>
    <property type="evidence" value="ECO:0007669"/>
    <property type="project" value="TreeGrafter"/>
</dbReference>
<dbReference type="KEGG" id="wcp:H9Q76_04950"/>
<feature type="transmembrane region" description="Helical" evidence="6">
    <location>
        <begin position="248"/>
        <end position="271"/>
    </location>
</feature>
<evidence type="ECO:0000313" key="7">
    <source>
        <dbReference type="EMBL" id="QNM00635.1"/>
    </source>
</evidence>
<evidence type="ECO:0000256" key="2">
    <source>
        <dbReference type="ARBA" id="ARBA00022692"/>
    </source>
</evidence>
<keyword evidence="2 6" id="KW-0812">Transmembrane</keyword>
<sequence>MGTKKIGDLITDNMGVYEGKTKLSFGKLVLLGMLAGAFIAIGASSSSAAVYGISNTGLAKSLAGAIFPVGLMFVVLIGAELFTGDCLMSFAVFDKRIRLLDMIRVLVVVFITNLIGACIVVVLVNRCGQLDYGNGALAAATIKTAYNKMNLSFMKAFTSGIMCNILVCLAVLLAGVCQDAIGKIFACFFPIWAFVIAGYEHCVANMYYIPAGLLAKHGEAYYNAAIMAGMTPDQLNSMTVGKFFLNNLLPVTLGNIVGGVVFVALPLYLIYRNKNKAEA</sequence>
<dbReference type="GO" id="GO:0005886">
    <property type="term" value="C:plasma membrane"/>
    <property type="evidence" value="ECO:0007669"/>
    <property type="project" value="TreeGrafter"/>
</dbReference>
<dbReference type="Proteomes" id="UP000515819">
    <property type="component" value="Chromosome"/>
</dbReference>
<proteinExistence type="inferred from homology"/>
<keyword evidence="4 6" id="KW-0472">Membrane</keyword>
<evidence type="ECO:0000256" key="4">
    <source>
        <dbReference type="ARBA" id="ARBA00023136"/>
    </source>
</evidence>
<evidence type="ECO:0000256" key="6">
    <source>
        <dbReference type="SAM" id="Phobius"/>
    </source>
</evidence>
<dbReference type="PROSITE" id="PS01005">
    <property type="entry name" value="FORMATE_NITRITE_TP_1"/>
    <property type="match status" value="1"/>
</dbReference>
<dbReference type="InterPro" id="IPR000292">
    <property type="entry name" value="For/NO2_transpt"/>
</dbReference>
<dbReference type="RefSeq" id="WP_117780964.1">
    <property type="nucleotide sequence ID" value="NZ_CP060632.1"/>
</dbReference>
<feature type="transmembrane region" description="Helical" evidence="6">
    <location>
        <begin position="156"/>
        <end position="177"/>
    </location>
</feature>
<accession>A0A7G9FQ03</accession>
<name>A0A7G9FQ03_9FIRM</name>
<evidence type="ECO:0000256" key="3">
    <source>
        <dbReference type="ARBA" id="ARBA00022989"/>
    </source>
</evidence>
<evidence type="ECO:0000256" key="5">
    <source>
        <dbReference type="ARBA" id="ARBA00049660"/>
    </source>
</evidence>
<dbReference type="InterPro" id="IPR023271">
    <property type="entry name" value="Aquaporin-like"/>
</dbReference>
<evidence type="ECO:0000256" key="1">
    <source>
        <dbReference type="ARBA" id="ARBA00004141"/>
    </source>
</evidence>
<dbReference type="Gene3D" id="1.20.1080.10">
    <property type="entry name" value="Glycerol uptake facilitator protein"/>
    <property type="match status" value="1"/>
</dbReference>
<dbReference type="AlphaFoldDB" id="A0A7G9FQ03"/>
<dbReference type="PANTHER" id="PTHR30520:SF6">
    <property type="entry name" value="FORMATE_NITRATE FAMILY TRANSPORTER (EUROFUNG)"/>
    <property type="match status" value="1"/>
</dbReference>
<dbReference type="EMBL" id="CP060632">
    <property type="protein sequence ID" value="QNM00635.1"/>
    <property type="molecule type" value="Genomic_DNA"/>
</dbReference>
<gene>
    <name evidence="7" type="ORF">H9Q76_04950</name>
</gene>
<reference evidence="7 8" key="1">
    <citation type="submission" date="2020-08" db="EMBL/GenBank/DDBJ databases">
        <authorList>
            <person name="Liu C."/>
            <person name="Sun Q."/>
        </authorList>
    </citation>
    <scope>NUCLEOTIDE SEQUENCE [LARGE SCALE GENOMIC DNA]</scope>
    <source>
        <strain evidence="7 8">NSJ-4</strain>
    </source>
</reference>
<organism evidence="7 8">
    <name type="scientific">Wujia chipingensis</name>
    <dbReference type="NCBI Taxonomy" id="2763670"/>
    <lineage>
        <taxon>Bacteria</taxon>
        <taxon>Bacillati</taxon>
        <taxon>Bacillota</taxon>
        <taxon>Clostridia</taxon>
        <taxon>Lachnospirales</taxon>
        <taxon>Lachnospiraceae</taxon>
        <taxon>Wujia</taxon>
    </lineage>
</organism>
<comment type="similarity">
    <text evidence="5">Belongs to the FNT transporter (TC 1.A.16) family.</text>
</comment>
<protein>
    <submittedName>
        <fullName evidence="7">Formate/nitrite transporter family protein</fullName>
    </submittedName>
</protein>
<evidence type="ECO:0000313" key="8">
    <source>
        <dbReference type="Proteomes" id="UP000515819"/>
    </source>
</evidence>